<organism evidence="12 13">
    <name type="scientific">Carnobacterium viridans</name>
    <dbReference type="NCBI Taxonomy" id="174587"/>
    <lineage>
        <taxon>Bacteria</taxon>
        <taxon>Bacillati</taxon>
        <taxon>Bacillota</taxon>
        <taxon>Bacilli</taxon>
        <taxon>Lactobacillales</taxon>
        <taxon>Carnobacteriaceae</taxon>
        <taxon>Carnobacterium</taxon>
    </lineage>
</organism>
<comment type="subcellular location">
    <subcellularLocation>
        <location evidence="1">Cell membrane</location>
        <topology evidence="1">Multi-pass membrane protein</topology>
    </subcellularLocation>
</comment>
<evidence type="ECO:0000259" key="11">
    <source>
        <dbReference type="PROSITE" id="PS50929"/>
    </source>
</evidence>
<dbReference type="GO" id="GO:0005524">
    <property type="term" value="F:ATP binding"/>
    <property type="evidence" value="ECO:0007669"/>
    <property type="project" value="UniProtKB-KW"/>
</dbReference>
<dbReference type="SUPFAM" id="SSF52540">
    <property type="entry name" value="P-loop containing nucleoside triphosphate hydrolases"/>
    <property type="match status" value="1"/>
</dbReference>
<keyword evidence="4 9" id="KW-0812">Transmembrane</keyword>
<evidence type="ECO:0000256" key="1">
    <source>
        <dbReference type="ARBA" id="ARBA00004651"/>
    </source>
</evidence>
<dbReference type="PROSITE" id="PS50929">
    <property type="entry name" value="ABC_TM1F"/>
    <property type="match status" value="1"/>
</dbReference>
<dbReference type="InterPro" id="IPR017871">
    <property type="entry name" value="ABC_transporter-like_CS"/>
</dbReference>
<feature type="transmembrane region" description="Helical" evidence="9">
    <location>
        <begin position="279"/>
        <end position="299"/>
    </location>
</feature>
<keyword evidence="5" id="KW-0547">Nucleotide-binding</keyword>
<dbReference type="Proteomes" id="UP000199481">
    <property type="component" value="Unassembled WGS sequence"/>
</dbReference>
<gene>
    <name evidence="12" type="ORF">SAMN04487752_0598</name>
</gene>
<keyword evidence="8 9" id="KW-0472">Membrane</keyword>
<proteinExistence type="predicted"/>
<feature type="transmembrane region" description="Helical" evidence="9">
    <location>
        <begin position="53"/>
        <end position="73"/>
    </location>
</feature>
<dbReference type="InterPro" id="IPR011527">
    <property type="entry name" value="ABC1_TM_dom"/>
</dbReference>
<accession>A0A1H0XZF9</accession>
<reference evidence="13" key="1">
    <citation type="submission" date="2016-10" db="EMBL/GenBank/DDBJ databases">
        <authorList>
            <person name="Varghese N."/>
            <person name="Submissions S."/>
        </authorList>
    </citation>
    <scope>NUCLEOTIDE SEQUENCE [LARGE SCALE GENOMIC DNA]</scope>
    <source>
        <strain evidence="13">MPL-11</strain>
    </source>
</reference>
<evidence type="ECO:0000256" key="9">
    <source>
        <dbReference type="SAM" id="Phobius"/>
    </source>
</evidence>
<evidence type="ECO:0000256" key="5">
    <source>
        <dbReference type="ARBA" id="ARBA00022741"/>
    </source>
</evidence>
<dbReference type="InterPro" id="IPR003439">
    <property type="entry name" value="ABC_transporter-like_ATP-bd"/>
</dbReference>
<dbReference type="GO" id="GO:0015421">
    <property type="term" value="F:ABC-type oligopeptide transporter activity"/>
    <property type="evidence" value="ECO:0007669"/>
    <property type="project" value="TreeGrafter"/>
</dbReference>
<keyword evidence="2" id="KW-0813">Transport</keyword>
<keyword evidence="13" id="KW-1185">Reference proteome</keyword>
<dbReference type="CDD" id="cd18548">
    <property type="entry name" value="ABC_6TM_Tm287_like"/>
    <property type="match status" value="1"/>
</dbReference>
<feature type="transmembrane region" description="Helical" evidence="9">
    <location>
        <begin position="158"/>
        <end position="178"/>
    </location>
</feature>
<dbReference type="InterPro" id="IPR039421">
    <property type="entry name" value="Type_1_exporter"/>
</dbReference>
<keyword evidence="7 9" id="KW-1133">Transmembrane helix</keyword>
<dbReference type="GO" id="GO:0005886">
    <property type="term" value="C:plasma membrane"/>
    <property type="evidence" value="ECO:0007669"/>
    <property type="project" value="UniProtKB-SubCell"/>
</dbReference>
<dbReference type="InterPro" id="IPR036640">
    <property type="entry name" value="ABC1_TM_sf"/>
</dbReference>
<name>A0A1H0XZF9_9LACT</name>
<evidence type="ECO:0000313" key="12">
    <source>
        <dbReference type="EMBL" id="SDQ08263.1"/>
    </source>
</evidence>
<dbReference type="EMBL" id="FNJW01000008">
    <property type="protein sequence ID" value="SDQ08263.1"/>
    <property type="molecule type" value="Genomic_DNA"/>
</dbReference>
<keyword evidence="6 12" id="KW-0067">ATP-binding</keyword>
<dbReference type="PROSITE" id="PS00211">
    <property type="entry name" value="ABC_TRANSPORTER_1"/>
    <property type="match status" value="1"/>
</dbReference>
<evidence type="ECO:0000256" key="7">
    <source>
        <dbReference type="ARBA" id="ARBA00022989"/>
    </source>
</evidence>
<sequence>MYKTLMKSLRQYKKPSYLTMLFMALEVATEIFIPFLMAKIIDKGLIAGDLDYVFKIGSLMFLMACMSMLFGVLGGKFSSDAAVGLSTNLRQDIYENIQTFAFDNIDKYSSSSLITRLTTDITNIQMAFQMILKTIIRAPFMIAFAFAMASYTNLKLSLTILIIVPIAGFILVGLIYRVHPYFIQVFKKYDRLNQTVQEDINGVRVVKSFVREEKEIEKFKIASEDIKNLFTKAEKITALNAPVMQIAIYSCLLLVYWFGAKYVVGGTMSTGELTSFITYMMQILSSIMMISMIFIMIVISEASVERVTEVLKEKATLTNPENPITTIENGEIEFRNVQFKYNELSEEPDLTHINFTIKSGETIGIIGGTGSGKTSLIQLIPRLYDVTKGEVYVSGHNVKEYDLVTLRDQIAMVLQKNTLFSGTIIDNLRWGNKEASEEEVRRVAKLSQADDFIQDFPNKYETMLDQGGSNVSGGQKQRLTIARALLKQPKILILDDSTSAVDTKTDAYIRKAFSEEIPNTTKIIVSQRISSIQDADRIIVLDEGEISGVGTHEELLKNNEIYKEVFDSQVKGGTIVEE</sequence>
<dbReference type="RefSeq" id="WP_035022868.1">
    <property type="nucleotide sequence ID" value="NZ_CP084916.1"/>
</dbReference>
<feature type="transmembrane region" description="Helical" evidence="9">
    <location>
        <begin position="21"/>
        <end position="41"/>
    </location>
</feature>
<evidence type="ECO:0000256" key="2">
    <source>
        <dbReference type="ARBA" id="ARBA00022448"/>
    </source>
</evidence>
<keyword evidence="3" id="KW-1003">Cell membrane</keyword>
<dbReference type="InterPro" id="IPR027417">
    <property type="entry name" value="P-loop_NTPase"/>
</dbReference>
<dbReference type="PANTHER" id="PTHR43394">
    <property type="entry name" value="ATP-DEPENDENT PERMEASE MDL1, MITOCHONDRIAL"/>
    <property type="match status" value="1"/>
</dbReference>
<evidence type="ECO:0000256" key="6">
    <source>
        <dbReference type="ARBA" id="ARBA00022840"/>
    </source>
</evidence>
<evidence type="ECO:0000259" key="10">
    <source>
        <dbReference type="PROSITE" id="PS50893"/>
    </source>
</evidence>
<dbReference type="Pfam" id="PF00664">
    <property type="entry name" value="ABC_membrane"/>
    <property type="match status" value="1"/>
</dbReference>
<dbReference type="Gene3D" id="1.20.1560.10">
    <property type="entry name" value="ABC transporter type 1, transmembrane domain"/>
    <property type="match status" value="1"/>
</dbReference>
<dbReference type="AlphaFoldDB" id="A0A1H0XZF9"/>
<evidence type="ECO:0000313" key="13">
    <source>
        <dbReference type="Proteomes" id="UP000199481"/>
    </source>
</evidence>
<dbReference type="Pfam" id="PF00005">
    <property type="entry name" value="ABC_tran"/>
    <property type="match status" value="1"/>
</dbReference>
<dbReference type="Gene3D" id="3.40.50.300">
    <property type="entry name" value="P-loop containing nucleotide triphosphate hydrolases"/>
    <property type="match status" value="1"/>
</dbReference>
<dbReference type="InterPro" id="IPR003593">
    <property type="entry name" value="AAA+_ATPase"/>
</dbReference>
<dbReference type="SUPFAM" id="SSF90123">
    <property type="entry name" value="ABC transporter transmembrane region"/>
    <property type="match status" value="1"/>
</dbReference>
<feature type="transmembrane region" description="Helical" evidence="9">
    <location>
        <begin position="236"/>
        <end position="259"/>
    </location>
</feature>
<protein>
    <submittedName>
        <fullName evidence="12">ATP-binding cassette, subfamily B</fullName>
    </submittedName>
</protein>
<feature type="transmembrane region" description="Helical" evidence="9">
    <location>
        <begin position="134"/>
        <end position="152"/>
    </location>
</feature>
<dbReference type="OrthoDB" id="9770415at2"/>
<evidence type="ECO:0000256" key="4">
    <source>
        <dbReference type="ARBA" id="ARBA00022692"/>
    </source>
</evidence>
<dbReference type="PANTHER" id="PTHR43394:SF1">
    <property type="entry name" value="ATP-BINDING CASSETTE SUB-FAMILY B MEMBER 10, MITOCHONDRIAL"/>
    <property type="match status" value="1"/>
</dbReference>
<dbReference type="SMART" id="SM00382">
    <property type="entry name" value="AAA"/>
    <property type="match status" value="1"/>
</dbReference>
<feature type="domain" description="ABC transmembrane type-1" evidence="11">
    <location>
        <begin position="18"/>
        <end position="297"/>
    </location>
</feature>
<evidence type="ECO:0000256" key="8">
    <source>
        <dbReference type="ARBA" id="ARBA00023136"/>
    </source>
</evidence>
<dbReference type="FunFam" id="3.40.50.300:FF:000221">
    <property type="entry name" value="Multidrug ABC transporter ATP-binding protein"/>
    <property type="match status" value="1"/>
</dbReference>
<dbReference type="PROSITE" id="PS50893">
    <property type="entry name" value="ABC_TRANSPORTER_2"/>
    <property type="match status" value="1"/>
</dbReference>
<dbReference type="GO" id="GO:0016887">
    <property type="term" value="F:ATP hydrolysis activity"/>
    <property type="evidence" value="ECO:0007669"/>
    <property type="project" value="InterPro"/>
</dbReference>
<evidence type="ECO:0000256" key="3">
    <source>
        <dbReference type="ARBA" id="ARBA00022475"/>
    </source>
</evidence>
<feature type="domain" description="ABC transporter" evidence="10">
    <location>
        <begin position="332"/>
        <end position="568"/>
    </location>
</feature>